<dbReference type="OrthoDB" id="1875589at2759"/>
<evidence type="ECO:0000313" key="10">
    <source>
        <dbReference type="Proteomes" id="UP000009046"/>
    </source>
</evidence>
<evidence type="ECO:0000256" key="3">
    <source>
        <dbReference type="ARBA" id="ARBA00023274"/>
    </source>
</evidence>
<feature type="compositionally biased region" description="Low complexity" evidence="6">
    <location>
        <begin position="212"/>
        <end position="223"/>
    </location>
</feature>
<dbReference type="PANTHER" id="PTHR11127:SF2">
    <property type="entry name" value="LARGE RIBOSOMAL SUBUNIT PROTEIN EL14"/>
    <property type="match status" value="1"/>
</dbReference>
<reference evidence="9" key="3">
    <citation type="submission" date="2021-02" db="UniProtKB">
        <authorList>
            <consortium name="EnsemblMetazoa"/>
        </authorList>
    </citation>
    <scope>IDENTIFICATION</scope>
    <source>
        <strain evidence="9">USDA</strain>
    </source>
</reference>
<accession>E0W1T0</accession>
<dbReference type="InterPro" id="IPR039660">
    <property type="entry name" value="Ribosomal_eL14"/>
</dbReference>
<evidence type="ECO:0000313" key="9">
    <source>
        <dbReference type="EnsemblMetazoa" id="PHUM582370-PA"/>
    </source>
</evidence>
<dbReference type="VEuPathDB" id="VectorBase:PHUM582370"/>
<reference evidence="8" key="2">
    <citation type="submission" date="2007-04" db="EMBL/GenBank/DDBJ databases">
        <title>The genome of the human body louse.</title>
        <authorList>
            <consortium name="The Human Body Louse Genome Consortium"/>
            <person name="Kirkness E."/>
            <person name="Walenz B."/>
            <person name="Hass B."/>
            <person name="Bruggner R."/>
            <person name="Strausberg R."/>
        </authorList>
    </citation>
    <scope>NUCLEOTIDE SEQUENCE</scope>
    <source>
        <strain evidence="8">USDA</strain>
    </source>
</reference>
<dbReference type="CTD" id="8232486"/>
<dbReference type="InterPro" id="IPR002784">
    <property type="entry name" value="Ribosomal_eL14_dom"/>
</dbReference>
<evidence type="ECO:0000256" key="2">
    <source>
        <dbReference type="ARBA" id="ARBA00022980"/>
    </source>
</evidence>
<evidence type="ECO:0000256" key="5">
    <source>
        <dbReference type="ARBA" id="ARBA00035318"/>
    </source>
</evidence>
<dbReference type="Pfam" id="PF01929">
    <property type="entry name" value="Ribosomal_L14e"/>
    <property type="match status" value="1"/>
</dbReference>
<sequence length="223" mass="25608">MPFKRFVETGRVAWISGGRYAGRLCSIVDVIDQTRVLVDGPKSGVPRIPIRLNQIRLTKFLIKFPFKGSTRVVRKAWEASKFMEKWRAGKWSGNLSKRKLRRKMSDFDRFKLRNARKARNALRTAEYLRLMKAAKRRSERLRRNSAKWRISKKLGKPIPDKPKKPVTEKKLKSRRVTSPKVKTLKSVKGKAKLTKKVQKVAGGKPKVEKSKATTGKASAKPQK</sequence>
<dbReference type="STRING" id="121224.E0W1T0"/>
<dbReference type="InParanoid" id="E0W1T0"/>
<dbReference type="RefSeq" id="XP_002432400.1">
    <property type="nucleotide sequence ID" value="XM_002432355.1"/>
</dbReference>
<keyword evidence="2" id="KW-0689">Ribosomal protein</keyword>
<protein>
    <recommendedName>
        <fullName evidence="4">Large ribosomal subunit protein eL14</fullName>
    </recommendedName>
    <alternativeName>
        <fullName evidence="5">60S ribosomal protein L14</fullName>
    </alternativeName>
</protein>
<evidence type="ECO:0000256" key="1">
    <source>
        <dbReference type="ARBA" id="ARBA00006592"/>
    </source>
</evidence>
<dbReference type="GO" id="GO:0003735">
    <property type="term" value="F:structural constituent of ribosome"/>
    <property type="evidence" value="ECO:0007669"/>
    <property type="project" value="InterPro"/>
</dbReference>
<evidence type="ECO:0000313" key="8">
    <source>
        <dbReference type="EMBL" id="EEB19662.1"/>
    </source>
</evidence>
<feature type="domain" description="Large ribosomal subunit protein eL14" evidence="7">
    <location>
        <begin position="46"/>
        <end position="120"/>
    </location>
</feature>
<dbReference type="GeneID" id="8232486"/>
<dbReference type="EnsemblMetazoa" id="PHUM582370-RA">
    <property type="protein sequence ID" value="PHUM582370-PA"/>
    <property type="gene ID" value="PHUM582370"/>
</dbReference>
<evidence type="ECO:0000259" key="7">
    <source>
        <dbReference type="Pfam" id="PF01929"/>
    </source>
</evidence>
<feature type="compositionally biased region" description="Basic and acidic residues" evidence="6">
    <location>
        <begin position="158"/>
        <end position="170"/>
    </location>
</feature>
<dbReference type="InterPro" id="IPR008991">
    <property type="entry name" value="Translation_prot_SH3-like_sf"/>
</dbReference>
<keyword evidence="3" id="KW-0687">Ribonucleoprotein</keyword>
<keyword evidence="10" id="KW-1185">Reference proteome</keyword>
<evidence type="ECO:0000256" key="4">
    <source>
        <dbReference type="ARBA" id="ARBA00035215"/>
    </source>
</evidence>
<dbReference type="CDD" id="cd23702">
    <property type="entry name" value="eL14"/>
    <property type="match status" value="1"/>
</dbReference>
<dbReference type="Gene3D" id="2.30.30.30">
    <property type="match status" value="1"/>
</dbReference>
<reference evidence="8" key="1">
    <citation type="submission" date="2007-04" db="EMBL/GenBank/DDBJ databases">
        <title>Annotation of Pediculus humanus corporis strain USDA.</title>
        <authorList>
            <person name="Kirkness E."/>
            <person name="Hannick L."/>
            <person name="Hass B."/>
            <person name="Bruggner R."/>
            <person name="Lawson D."/>
            <person name="Bidwell S."/>
            <person name="Joardar V."/>
            <person name="Caler E."/>
            <person name="Walenz B."/>
            <person name="Inman J."/>
            <person name="Schobel S."/>
            <person name="Galinsky K."/>
            <person name="Amedeo P."/>
            <person name="Strausberg R."/>
        </authorList>
    </citation>
    <scope>NUCLEOTIDE SEQUENCE</scope>
    <source>
        <strain evidence="8">USDA</strain>
    </source>
</reference>
<dbReference type="EMBL" id="DS235873">
    <property type="protein sequence ID" value="EEB19662.1"/>
    <property type="molecule type" value="Genomic_DNA"/>
</dbReference>
<dbReference type="eggNOG" id="KOG3421">
    <property type="taxonomic scope" value="Eukaryota"/>
</dbReference>
<dbReference type="GO" id="GO:0022625">
    <property type="term" value="C:cytosolic large ribosomal subunit"/>
    <property type="evidence" value="ECO:0007669"/>
    <property type="project" value="TreeGrafter"/>
</dbReference>
<dbReference type="OMA" id="WEASKFM"/>
<dbReference type="GO" id="GO:0003723">
    <property type="term" value="F:RNA binding"/>
    <property type="evidence" value="ECO:0007669"/>
    <property type="project" value="InterPro"/>
</dbReference>
<comment type="similarity">
    <text evidence="1">Belongs to the eukaryotic ribosomal protein eL14 family.</text>
</comment>
<feature type="compositionally biased region" description="Basic residues" evidence="6">
    <location>
        <begin position="171"/>
        <end position="198"/>
    </location>
</feature>
<dbReference type="InterPro" id="IPR014722">
    <property type="entry name" value="Rib_uL2_dom2"/>
</dbReference>
<dbReference type="PANTHER" id="PTHR11127">
    <property type="entry name" value="60S RIBOSOMAL PROTEIN L14"/>
    <property type="match status" value="1"/>
</dbReference>
<feature type="region of interest" description="Disordered" evidence="6">
    <location>
        <begin position="152"/>
        <end position="223"/>
    </location>
</feature>
<name>E0W1T0_PEDHC</name>
<dbReference type="Proteomes" id="UP000009046">
    <property type="component" value="Unassembled WGS sequence"/>
</dbReference>
<dbReference type="GO" id="GO:0006412">
    <property type="term" value="P:translation"/>
    <property type="evidence" value="ECO:0007669"/>
    <property type="project" value="InterPro"/>
</dbReference>
<dbReference type="GO" id="GO:0042273">
    <property type="term" value="P:ribosomal large subunit biogenesis"/>
    <property type="evidence" value="ECO:0007669"/>
    <property type="project" value="TreeGrafter"/>
</dbReference>
<evidence type="ECO:0000256" key="6">
    <source>
        <dbReference type="SAM" id="MobiDB-lite"/>
    </source>
</evidence>
<gene>
    <name evidence="9" type="primary">8232486</name>
    <name evidence="8" type="ORF">Phum_PHUM582370</name>
</gene>
<dbReference type="AlphaFoldDB" id="E0W1T0"/>
<organism>
    <name type="scientific">Pediculus humanus subsp. corporis</name>
    <name type="common">Body louse</name>
    <dbReference type="NCBI Taxonomy" id="121224"/>
    <lineage>
        <taxon>Eukaryota</taxon>
        <taxon>Metazoa</taxon>
        <taxon>Ecdysozoa</taxon>
        <taxon>Arthropoda</taxon>
        <taxon>Hexapoda</taxon>
        <taxon>Insecta</taxon>
        <taxon>Pterygota</taxon>
        <taxon>Neoptera</taxon>
        <taxon>Paraneoptera</taxon>
        <taxon>Psocodea</taxon>
        <taxon>Troctomorpha</taxon>
        <taxon>Phthiraptera</taxon>
        <taxon>Anoplura</taxon>
        <taxon>Pediculidae</taxon>
        <taxon>Pediculus</taxon>
    </lineage>
</organism>
<dbReference type="EMBL" id="AAZO01007095">
    <property type="status" value="NOT_ANNOTATED_CDS"/>
    <property type="molecule type" value="Genomic_DNA"/>
</dbReference>
<dbReference type="SUPFAM" id="SSF50104">
    <property type="entry name" value="Translation proteins SH3-like domain"/>
    <property type="match status" value="1"/>
</dbReference>
<dbReference type="KEGG" id="phu:Phum_PHUM582370"/>
<dbReference type="FunCoup" id="E0W1T0">
    <property type="interactions" value="1088"/>
</dbReference>
<proteinExistence type="inferred from homology"/>
<dbReference type="HOGENOM" id="CLU_082438_2_0_1"/>